<reference evidence="2" key="1">
    <citation type="journal article" date="2014" name="Int. J. Syst. Evol. Microbiol.">
        <title>Complete genome sequence of Corynebacterium casei LMG S-19264T (=DSM 44701T), isolated from a smear-ripened cheese.</title>
        <authorList>
            <consortium name="US DOE Joint Genome Institute (JGI-PGF)"/>
            <person name="Walter F."/>
            <person name="Albersmeier A."/>
            <person name="Kalinowski J."/>
            <person name="Ruckert C."/>
        </authorList>
    </citation>
    <scope>NUCLEOTIDE SEQUENCE</scope>
    <source>
        <strain evidence="2">KCTC 23077</strain>
    </source>
</reference>
<dbReference type="Pfam" id="PF01244">
    <property type="entry name" value="Peptidase_M19"/>
    <property type="match status" value="1"/>
</dbReference>
<keyword evidence="3" id="KW-1185">Reference proteome</keyword>
<dbReference type="Proteomes" id="UP000646426">
    <property type="component" value="Unassembled WGS sequence"/>
</dbReference>
<evidence type="ECO:0000313" key="2">
    <source>
        <dbReference type="EMBL" id="GHA68358.1"/>
    </source>
</evidence>
<evidence type="ECO:0000313" key="3">
    <source>
        <dbReference type="Proteomes" id="UP000646426"/>
    </source>
</evidence>
<dbReference type="InterPro" id="IPR032466">
    <property type="entry name" value="Metal_Hydrolase"/>
</dbReference>
<dbReference type="GO" id="GO:0070573">
    <property type="term" value="F:metallodipeptidase activity"/>
    <property type="evidence" value="ECO:0007669"/>
    <property type="project" value="InterPro"/>
</dbReference>
<reference evidence="2" key="2">
    <citation type="submission" date="2020-09" db="EMBL/GenBank/DDBJ databases">
        <authorList>
            <person name="Sun Q."/>
            <person name="Kim S."/>
        </authorList>
    </citation>
    <scope>NUCLEOTIDE SEQUENCE</scope>
    <source>
        <strain evidence="2">KCTC 23077</strain>
    </source>
</reference>
<dbReference type="RefSeq" id="WP_189452146.1">
    <property type="nucleotide sequence ID" value="NZ_BMYD01000001.1"/>
</dbReference>
<dbReference type="CDD" id="cd01301">
    <property type="entry name" value="rDP_like"/>
    <property type="match status" value="1"/>
</dbReference>
<name>A0A918STF7_9GAMM</name>
<comment type="caution">
    <text evidence="2">The sequence shown here is derived from an EMBL/GenBank/DDBJ whole genome shotgun (WGS) entry which is preliminary data.</text>
</comment>
<keyword evidence="1" id="KW-0732">Signal</keyword>
<feature type="signal peptide" evidence="1">
    <location>
        <begin position="1"/>
        <end position="22"/>
    </location>
</feature>
<dbReference type="SUPFAM" id="SSF51556">
    <property type="entry name" value="Metallo-dependent hydrolases"/>
    <property type="match status" value="1"/>
</dbReference>
<feature type="chain" id="PRO_5037540490" evidence="1">
    <location>
        <begin position="23"/>
        <end position="403"/>
    </location>
</feature>
<proteinExistence type="predicted"/>
<dbReference type="PANTHER" id="PTHR10443:SF12">
    <property type="entry name" value="DIPEPTIDASE"/>
    <property type="match status" value="1"/>
</dbReference>
<dbReference type="PANTHER" id="PTHR10443">
    <property type="entry name" value="MICROSOMAL DIPEPTIDASE"/>
    <property type="match status" value="1"/>
</dbReference>
<organism evidence="2 3">
    <name type="scientific">Cognatilysobacter bugurensis</name>
    <dbReference type="NCBI Taxonomy" id="543356"/>
    <lineage>
        <taxon>Bacteria</taxon>
        <taxon>Pseudomonadati</taxon>
        <taxon>Pseudomonadota</taxon>
        <taxon>Gammaproteobacteria</taxon>
        <taxon>Lysobacterales</taxon>
        <taxon>Lysobacteraceae</taxon>
        <taxon>Cognatilysobacter</taxon>
    </lineage>
</organism>
<protein>
    <submittedName>
        <fullName evidence="2">Dipeptidase</fullName>
    </submittedName>
</protein>
<dbReference type="InterPro" id="IPR008257">
    <property type="entry name" value="Pept_M19"/>
</dbReference>
<dbReference type="GO" id="GO:0006508">
    <property type="term" value="P:proteolysis"/>
    <property type="evidence" value="ECO:0007669"/>
    <property type="project" value="InterPro"/>
</dbReference>
<dbReference type="EMBL" id="BMYD01000001">
    <property type="protein sequence ID" value="GHA68358.1"/>
    <property type="molecule type" value="Genomic_DNA"/>
</dbReference>
<dbReference type="AlphaFoldDB" id="A0A918STF7"/>
<dbReference type="PROSITE" id="PS51365">
    <property type="entry name" value="RENAL_DIPEPTIDASE_2"/>
    <property type="match status" value="1"/>
</dbReference>
<gene>
    <name evidence="2" type="ORF">GCM10007067_00230</name>
</gene>
<evidence type="ECO:0000256" key="1">
    <source>
        <dbReference type="SAM" id="SignalP"/>
    </source>
</evidence>
<accession>A0A918STF7</accession>
<dbReference type="Gene3D" id="3.20.20.140">
    <property type="entry name" value="Metal-dependent hydrolases"/>
    <property type="match status" value="1"/>
</dbReference>
<sequence>MRPALARLALCVALSGSFAAYADQPLSPAQQFARTHLIVDTHIDAPGELLDRWRDLGVDQPEVEFDYPRARQGGLDVGFMSIYTSAEDDAAGTARQKAHMQIDAIEALAWRHPDRFAIVRSPADVDRLKPGQQVLLAFGMENAAPIGNDLGQLKVFHDRGVRYITLAHSHSNRLADGSYSLKRPHGGLSALGEQAVAEMNRLGIMVDVSHLSDDAVRDVLRVSKAPVIASHSGLRKFTPGFERNLSDELAQAIAKQGGVVQLVFGSGFIDAGMAAQTTEYFRALDAFERETEATRARGETPPKTLEQFDAEWDEKRKPVATKIDQVLDQVDHAVKLLGADHVGIGSDFDGVGGKLPQGLRTVADYPNLVAGMRERGHSDEVIAKVLGENLLRVWREVEKRAQR</sequence>